<reference evidence="9" key="1">
    <citation type="submission" date="2021-01" db="EMBL/GenBank/DDBJ databases">
        <title>Modified the classification status of verrucomicrobia.</title>
        <authorList>
            <person name="Feng X."/>
        </authorList>
    </citation>
    <scope>NUCLEOTIDE SEQUENCE</scope>
    <source>
        <strain evidence="9">KCTC 13126</strain>
    </source>
</reference>
<feature type="chain" id="PRO_5037438746" evidence="7">
    <location>
        <begin position="22"/>
        <end position="463"/>
    </location>
</feature>
<keyword evidence="6" id="KW-0106">Calcium</keyword>
<evidence type="ECO:0000256" key="5">
    <source>
        <dbReference type="ARBA" id="ARBA00022801"/>
    </source>
</evidence>
<dbReference type="InterPro" id="IPR050738">
    <property type="entry name" value="Sulfatase"/>
</dbReference>
<name>A0A934S4U7_9BACT</name>
<dbReference type="GO" id="GO:0046872">
    <property type="term" value="F:metal ion binding"/>
    <property type="evidence" value="ECO:0007669"/>
    <property type="project" value="UniProtKB-KW"/>
</dbReference>
<dbReference type="Proteomes" id="UP000617628">
    <property type="component" value="Unassembled WGS sequence"/>
</dbReference>
<feature type="domain" description="Sulfatase N-terminal" evidence="8">
    <location>
        <begin position="26"/>
        <end position="325"/>
    </location>
</feature>
<evidence type="ECO:0000256" key="6">
    <source>
        <dbReference type="ARBA" id="ARBA00022837"/>
    </source>
</evidence>
<dbReference type="InterPro" id="IPR017850">
    <property type="entry name" value="Alkaline_phosphatase_core_sf"/>
</dbReference>
<dbReference type="Gene3D" id="3.30.1120.10">
    <property type="match status" value="1"/>
</dbReference>
<evidence type="ECO:0000256" key="2">
    <source>
        <dbReference type="ARBA" id="ARBA00008779"/>
    </source>
</evidence>
<accession>A0A934S4U7</accession>
<evidence type="ECO:0000256" key="4">
    <source>
        <dbReference type="ARBA" id="ARBA00022729"/>
    </source>
</evidence>
<keyword evidence="4 7" id="KW-0732">Signal</keyword>
<evidence type="ECO:0000259" key="8">
    <source>
        <dbReference type="Pfam" id="PF00884"/>
    </source>
</evidence>
<dbReference type="AlphaFoldDB" id="A0A934S4U7"/>
<dbReference type="Gene3D" id="3.40.720.10">
    <property type="entry name" value="Alkaline Phosphatase, subunit A"/>
    <property type="match status" value="1"/>
</dbReference>
<keyword evidence="3" id="KW-0479">Metal-binding</keyword>
<evidence type="ECO:0000313" key="10">
    <source>
        <dbReference type="Proteomes" id="UP000617628"/>
    </source>
</evidence>
<dbReference type="GO" id="GO:0004065">
    <property type="term" value="F:arylsulfatase activity"/>
    <property type="evidence" value="ECO:0007669"/>
    <property type="project" value="TreeGrafter"/>
</dbReference>
<evidence type="ECO:0000313" key="9">
    <source>
        <dbReference type="EMBL" id="MBK1879018.1"/>
    </source>
</evidence>
<dbReference type="EMBL" id="JAENIL010000039">
    <property type="protein sequence ID" value="MBK1879018.1"/>
    <property type="molecule type" value="Genomic_DNA"/>
</dbReference>
<dbReference type="RefSeq" id="WP_200357232.1">
    <property type="nucleotide sequence ID" value="NZ_JAENIL010000039.1"/>
</dbReference>
<keyword evidence="5 9" id="KW-0378">Hydrolase</keyword>
<dbReference type="InterPro" id="IPR024607">
    <property type="entry name" value="Sulfatase_CS"/>
</dbReference>
<evidence type="ECO:0000256" key="1">
    <source>
        <dbReference type="ARBA" id="ARBA00001913"/>
    </source>
</evidence>
<evidence type="ECO:0000256" key="3">
    <source>
        <dbReference type="ARBA" id="ARBA00022723"/>
    </source>
</evidence>
<dbReference type="PROSITE" id="PS00149">
    <property type="entry name" value="SULFATASE_2"/>
    <property type="match status" value="1"/>
</dbReference>
<sequence length="463" mass="52122">MPFAKNLFTLLALLSSAFTFAEANKPNVVLIVADDLGYGDLSSYGQTAYDTPEIDRIGAEGTLATDYHVVVPYCAPSRASMLTGRFPLRHGMIRNPHPDTTPEADAVGIPDEERTLGEVYQAAGYQTSLVGKWHLGHQAQFLPTRNGFDSYYGILYSNDMLPIQTMVNETVDENPIDQRNLTKKYTDRAVEFIDENKDSLFFLYLAHSMPHKPLAVSKKFYTPETPDDLYADVIRELDWSVGEVMKTLEKHDILDNTIVIFTSDNGPHFGGSTGGFKGKKATPWEGGLRVPFLIRYPKAFPKGTVVDTPFWSLDLFETLLDLSGIEIPIDRKLDGENAVALLKGETKKHAPIFSSHGEKVITIRDGDWKLYLNEPNYLSARDRDPDWVDPRWPNGTTILAQAEQPKTTQYPGIPPERFENPLPLFNLARDPAEMTDLAKEYPEVVSRLRKKYERFLASMPELN</sequence>
<feature type="signal peptide" evidence="7">
    <location>
        <begin position="1"/>
        <end position="21"/>
    </location>
</feature>
<organism evidence="9 10">
    <name type="scientific">Pelagicoccus mobilis</name>
    <dbReference type="NCBI Taxonomy" id="415221"/>
    <lineage>
        <taxon>Bacteria</taxon>
        <taxon>Pseudomonadati</taxon>
        <taxon>Verrucomicrobiota</taxon>
        <taxon>Opitutia</taxon>
        <taxon>Puniceicoccales</taxon>
        <taxon>Pelagicoccaceae</taxon>
        <taxon>Pelagicoccus</taxon>
    </lineage>
</organism>
<keyword evidence="10" id="KW-1185">Reference proteome</keyword>
<dbReference type="InterPro" id="IPR000917">
    <property type="entry name" value="Sulfatase_N"/>
</dbReference>
<comment type="cofactor">
    <cofactor evidence="1">
        <name>Ca(2+)</name>
        <dbReference type="ChEBI" id="CHEBI:29108"/>
    </cofactor>
</comment>
<dbReference type="Pfam" id="PF00884">
    <property type="entry name" value="Sulfatase"/>
    <property type="match status" value="1"/>
</dbReference>
<dbReference type="PANTHER" id="PTHR42693">
    <property type="entry name" value="ARYLSULFATASE FAMILY MEMBER"/>
    <property type="match status" value="1"/>
</dbReference>
<proteinExistence type="inferred from homology"/>
<comment type="similarity">
    <text evidence="2">Belongs to the sulfatase family.</text>
</comment>
<gene>
    <name evidence="9" type="ORF">JIN87_19190</name>
</gene>
<evidence type="ECO:0000256" key="7">
    <source>
        <dbReference type="SAM" id="SignalP"/>
    </source>
</evidence>
<dbReference type="PANTHER" id="PTHR42693:SF42">
    <property type="entry name" value="ARYLSULFATASE G"/>
    <property type="match status" value="1"/>
</dbReference>
<comment type="caution">
    <text evidence="9">The sequence shown here is derived from an EMBL/GenBank/DDBJ whole genome shotgun (WGS) entry which is preliminary data.</text>
</comment>
<dbReference type="SUPFAM" id="SSF53649">
    <property type="entry name" value="Alkaline phosphatase-like"/>
    <property type="match status" value="1"/>
</dbReference>
<protein>
    <submittedName>
        <fullName evidence="9">Sulfatase-like hydrolase/transferase</fullName>
    </submittedName>
</protein>